<dbReference type="InterPro" id="IPR026891">
    <property type="entry name" value="Fn3-like"/>
</dbReference>
<dbReference type="Gene3D" id="3.20.20.300">
    <property type="entry name" value="Glycoside hydrolase, family 3, N-terminal domain"/>
    <property type="match status" value="1"/>
</dbReference>
<evidence type="ECO:0000256" key="3">
    <source>
        <dbReference type="SAM" id="SignalP"/>
    </source>
</evidence>
<dbReference type="InterPro" id="IPR013783">
    <property type="entry name" value="Ig-like_fold"/>
</dbReference>
<dbReference type="Gene3D" id="2.60.40.10">
    <property type="entry name" value="Immunoglobulins"/>
    <property type="match status" value="1"/>
</dbReference>
<organism evidence="5 6">
    <name type="scientific">Planosporangium thailandense</name>
    <dbReference type="NCBI Taxonomy" id="765197"/>
    <lineage>
        <taxon>Bacteria</taxon>
        <taxon>Bacillati</taxon>
        <taxon>Actinomycetota</taxon>
        <taxon>Actinomycetes</taxon>
        <taxon>Micromonosporales</taxon>
        <taxon>Micromonosporaceae</taxon>
        <taxon>Planosporangium</taxon>
    </lineage>
</organism>
<dbReference type="SMART" id="SM01217">
    <property type="entry name" value="Fn3_like"/>
    <property type="match status" value="1"/>
</dbReference>
<dbReference type="SUPFAM" id="SSF52279">
    <property type="entry name" value="Beta-D-glucan exohydrolase, C-terminal domain"/>
    <property type="match status" value="1"/>
</dbReference>
<keyword evidence="3" id="KW-0732">Signal</keyword>
<dbReference type="PANTHER" id="PTHR42715">
    <property type="entry name" value="BETA-GLUCOSIDASE"/>
    <property type="match status" value="1"/>
</dbReference>
<dbReference type="InterPro" id="IPR001764">
    <property type="entry name" value="Glyco_hydro_3_N"/>
</dbReference>
<dbReference type="GO" id="GO:0016787">
    <property type="term" value="F:hydrolase activity"/>
    <property type="evidence" value="ECO:0007669"/>
    <property type="project" value="UniProtKB-KW"/>
</dbReference>
<gene>
    <name evidence="5" type="ORF">HC031_02670</name>
</gene>
<dbReference type="InterPro" id="IPR017853">
    <property type="entry name" value="GH"/>
</dbReference>
<keyword evidence="2 5" id="KW-0378">Hydrolase</keyword>
<feature type="domain" description="PA14" evidence="4">
    <location>
        <begin position="460"/>
        <end position="599"/>
    </location>
</feature>
<protein>
    <submittedName>
        <fullName evidence="5">Glycosyl hydrolase</fullName>
    </submittedName>
</protein>
<dbReference type="PANTHER" id="PTHR42715:SF10">
    <property type="entry name" value="BETA-GLUCOSIDASE"/>
    <property type="match status" value="1"/>
</dbReference>
<comment type="similarity">
    <text evidence="1">Belongs to the glycosyl hydrolase 3 family.</text>
</comment>
<dbReference type="SUPFAM" id="SSF56988">
    <property type="entry name" value="Anthrax protective antigen"/>
    <property type="match status" value="1"/>
</dbReference>
<dbReference type="Proteomes" id="UP000722989">
    <property type="component" value="Unassembled WGS sequence"/>
</dbReference>
<dbReference type="Gene3D" id="2.60.120.260">
    <property type="entry name" value="Galactose-binding domain-like"/>
    <property type="match status" value="1"/>
</dbReference>
<dbReference type="RefSeq" id="WP_167923479.1">
    <property type="nucleotide sequence ID" value="NZ_JAATVY010000001.1"/>
</dbReference>
<evidence type="ECO:0000256" key="2">
    <source>
        <dbReference type="ARBA" id="ARBA00022801"/>
    </source>
</evidence>
<dbReference type="InterPro" id="IPR037524">
    <property type="entry name" value="PA14/GLEYA"/>
</dbReference>
<dbReference type="Pfam" id="PF07691">
    <property type="entry name" value="PA14"/>
    <property type="match status" value="1"/>
</dbReference>
<dbReference type="PRINTS" id="PR00133">
    <property type="entry name" value="GLHYDRLASE3"/>
</dbReference>
<name>A0ABX0XTS8_9ACTN</name>
<dbReference type="Pfam" id="PF14310">
    <property type="entry name" value="Fn3-like"/>
    <property type="match status" value="1"/>
</dbReference>
<dbReference type="InterPro" id="IPR036962">
    <property type="entry name" value="Glyco_hydro_3_N_sf"/>
</dbReference>
<dbReference type="InterPro" id="IPR036881">
    <property type="entry name" value="Glyco_hydro_3_C_sf"/>
</dbReference>
<dbReference type="Gene3D" id="3.40.50.1700">
    <property type="entry name" value="Glycoside hydrolase family 3 C-terminal domain"/>
    <property type="match status" value="1"/>
</dbReference>
<feature type="signal peptide" evidence="3">
    <location>
        <begin position="1"/>
        <end position="23"/>
    </location>
</feature>
<dbReference type="PROSITE" id="PS51820">
    <property type="entry name" value="PA14"/>
    <property type="match status" value="1"/>
</dbReference>
<dbReference type="InterPro" id="IPR002772">
    <property type="entry name" value="Glyco_hydro_3_C"/>
</dbReference>
<dbReference type="EMBL" id="JAATVY010000001">
    <property type="protein sequence ID" value="NJC68633.1"/>
    <property type="molecule type" value="Genomic_DNA"/>
</dbReference>
<proteinExistence type="inferred from homology"/>
<evidence type="ECO:0000256" key="1">
    <source>
        <dbReference type="ARBA" id="ARBA00005336"/>
    </source>
</evidence>
<reference evidence="5 6" key="1">
    <citation type="submission" date="2020-03" db="EMBL/GenBank/DDBJ databases">
        <title>WGS of the type strain of Planosporangium spp.</title>
        <authorList>
            <person name="Thawai C."/>
        </authorList>
    </citation>
    <scope>NUCLEOTIDE SEQUENCE [LARGE SCALE GENOMIC DNA]</scope>
    <source>
        <strain evidence="5 6">TBRC 5610</strain>
    </source>
</reference>
<evidence type="ECO:0000259" key="4">
    <source>
        <dbReference type="PROSITE" id="PS51820"/>
    </source>
</evidence>
<evidence type="ECO:0000313" key="6">
    <source>
        <dbReference type="Proteomes" id="UP000722989"/>
    </source>
</evidence>
<sequence length="858" mass="89826">MRCRIARLLAAAVMFLFAMTAPALPAAGSPPAVGSPSALRPWMRPGLSPAQRADRLLARMTLDEKIAMVHGVQVPPTARRAGQVPGNRRLGIPDLVLADGPNGVGNGNTGVTAFPTENANAAAWDPTLTHAYGRALGAEQAGKGHNVALAPTLNILRTPLWGRAPEAFTEDPYLNGQTAAAEVSGIQRQHVIATPKHFVANNQETGRQGVPVLGGPTVDELISQRALQEIYYPGFAASVHQGGAGAVMCAYNRINGVYACENPQTLGTLKAGWGFDGFVMSDWAFATHDTVAAANAGMDQEMPLGTHFGNALKEAVLSGAVPMSRLDDMVRRILTAMFRIGVFDHPVSGNEAAMVSSPAHRLLARRIAEQGSVLLRNEHGALPLDAGRLRSLAVIGADAGDATQIGEGGSGTVVPSGLVTPLAGITARAGSGVRVSYAPGTLGAGPLPVLPASRLTPAAGSGPGLLGTYYATPDLSGAPVATRVDRTLDTTAPPVAGLPTVWSARWTGTFTPPATGDYRFSLAAAGAYRLCVDGRQLADNKYADFPATAAPAPVHLTAGRPVPILVDYSPAQSVVGTRLHLGWQPPAPALRQRAVDAARGADAAVVFAGDAIGEGTDRTDLALPGDSDQLIHDVAAANPRTVVVLNTGAPVLMPWLHEVAGAIEAWYPGQESGNAIAALLFGDVNPSGRLPMTWPASARQGPVSSYDDLHRRVEPYDEGILVGYRWYDATAQRPLFPFGYGLSYTTFRYSDLRIAGQGRNATVSVRVTNSGRRPGAEVAQLYLGAPPAAQEPPKQLKGYQKVTLEPGESTRVSFHLDAGSFASYDTGLQRWTVHAGTYQVMVGGSSRDVRAAGWLAVT</sequence>
<evidence type="ECO:0000313" key="5">
    <source>
        <dbReference type="EMBL" id="NJC68633.1"/>
    </source>
</evidence>
<dbReference type="Pfam" id="PF00933">
    <property type="entry name" value="Glyco_hydro_3"/>
    <property type="match status" value="1"/>
</dbReference>
<dbReference type="SMART" id="SM00758">
    <property type="entry name" value="PA14"/>
    <property type="match status" value="1"/>
</dbReference>
<feature type="chain" id="PRO_5046521665" evidence="3">
    <location>
        <begin position="24"/>
        <end position="858"/>
    </location>
</feature>
<dbReference type="SUPFAM" id="SSF51445">
    <property type="entry name" value="(Trans)glycosidases"/>
    <property type="match status" value="1"/>
</dbReference>
<dbReference type="InterPro" id="IPR011658">
    <property type="entry name" value="PA14_dom"/>
</dbReference>
<comment type="caution">
    <text evidence="5">The sequence shown here is derived from an EMBL/GenBank/DDBJ whole genome shotgun (WGS) entry which is preliminary data.</text>
</comment>
<dbReference type="Pfam" id="PF01915">
    <property type="entry name" value="Glyco_hydro_3_C"/>
    <property type="match status" value="1"/>
</dbReference>
<keyword evidence="6" id="KW-1185">Reference proteome</keyword>
<dbReference type="InterPro" id="IPR050288">
    <property type="entry name" value="Cellulose_deg_GH3"/>
</dbReference>
<accession>A0ABX0XTS8</accession>